<dbReference type="GO" id="GO:0003677">
    <property type="term" value="F:DNA binding"/>
    <property type="evidence" value="ECO:0007669"/>
    <property type="project" value="UniProtKB-KW"/>
</dbReference>
<feature type="compositionally biased region" description="Basic and acidic residues" evidence="6">
    <location>
        <begin position="383"/>
        <end position="393"/>
    </location>
</feature>
<evidence type="ECO:0000256" key="4">
    <source>
        <dbReference type="ARBA" id="ARBA00023163"/>
    </source>
</evidence>
<evidence type="ECO:0000313" key="9">
    <source>
        <dbReference type="Proteomes" id="UP000011116"/>
    </source>
</evidence>
<feature type="region of interest" description="Disordered" evidence="6">
    <location>
        <begin position="176"/>
        <end position="207"/>
    </location>
</feature>
<evidence type="ECO:0000256" key="6">
    <source>
        <dbReference type="SAM" id="MobiDB-lite"/>
    </source>
</evidence>
<keyword evidence="2" id="KW-0805">Transcription regulation</keyword>
<name>A0A8I6YU16_HORVV</name>
<evidence type="ECO:0000256" key="3">
    <source>
        <dbReference type="ARBA" id="ARBA00023125"/>
    </source>
</evidence>
<dbReference type="GO" id="GO:0005634">
    <property type="term" value="C:nucleus"/>
    <property type="evidence" value="ECO:0007669"/>
    <property type="project" value="UniProtKB-SubCell"/>
</dbReference>
<dbReference type="Gramene" id="HORVU.MOREX.r3.7HG0671420.1">
    <property type="protein sequence ID" value="HORVU.MOREX.r3.7HG0671420.1.CDS1"/>
    <property type="gene ID" value="HORVU.MOREX.r3.7HG0671420"/>
</dbReference>
<dbReference type="EnsemblPlants" id="HORVU.MOREX.r3.7HG0671420.1">
    <property type="protein sequence ID" value="HORVU.MOREX.r3.7HG0671420.1.CDS1"/>
    <property type="gene ID" value="HORVU.MOREX.r3.7HG0671420"/>
</dbReference>
<dbReference type="KEGG" id="hvg:123408457"/>
<comment type="subcellular location">
    <subcellularLocation>
        <location evidence="1">Nucleus</location>
    </subcellularLocation>
</comment>
<dbReference type="OrthoDB" id="696608at2759"/>
<keyword evidence="5" id="KW-0539">Nucleus</keyword>
<protein>
    <recommendedName>
        <fullName evidence="7">NAC domain-containing protein</fullName>
    </recommendedName>
</protein>
<dbReference type="PROSITE" id="PS51005">
    <property type="entry name" value="NAC"/>
    <property type="match status" value="1"/>
</dbReference>
<feature type="region of interest" description="Disordered" evidence="6">
    <location>
        <begin position="383"/>
        <end position="403"/>
    </location>
</feature>
<evidence type="ECO:0000259" key="7">
    <source>
        <dbReference type="PROSITE" id="PS51005"/>
    </source>
</evidence>
<dbReference type="Proteomes" id="UP000011116">
    <property type="component" value="Chromosome 7H"/>
</dbReference>
<evidence type="ECO:0000256" key="5">
    <source>
        <dbReference type="ARBA" id="ARBA00023242"/>
    </source>
</evidence>
<reference evidence="8" key="2">
    <citation type="submission" date="2020-10" db="EMBL/GenBank/DDBJ databases">
        <authorList>
            <person name="Scholz U."/>
            <person name="Mascher M."/>
            <person name="Fiebig A."/>
        </authorList>
    </citation>
    <scope>NUCLEOTIDE SEQUENCE [LARGE SCALE GENOMIC DNA]</scope>
    <source>
        <strain evidence="8">cv. Morex</strain>
    </source>
</reference>
<dbReference type="PANTHER" id="PTHR31719">
    <property type="entry name" value="NAC TRANSCRIPTION FACTOR 56"/>
    <property type="match status" value="1"/>
</dbReference>
<accession>A0A8I6YU16</accession>
<proteinExistence type="predicted"/>
<gene>
    <name evidence="8" type="primary">LOC123408457</name>
</gene>
<dbReference type="RefSeq" id="XP_044957500.1">
    <property type="nucleotide sequence ID" value="XM_045101565.1"/>
</dbReference>
<keyword evidence="9" id="KW-1185">Reference proteome</keyword>
<dbReference type="Gramene" id="HORVU.MOREX.r2.7HG0557210.1">
    <property type="protein sequence ID" value="HORVU.MOREX.r2.7HG0557210.1.CDS.1"/>
    <property type="gene ID" value="HORVU.MOREX.r2.7HG0557210"/>
</dbReference>
<dbReference type="GO" id="GO:0006355">
    <property type="term" value="P:regulation of DNA-templated transcription"/>
    <property type="evidence" value="ECO:0007669"/>
    <property type="project" value="InterPro"/>
</dbReference>
<reference evidence="8" key="3">
    <citation type="submission" date="2022-01" db="UniProtKB">
        <authorList>
            <consortium name="EnsemblPlants"/>
        </authorList>
    </citation>
    <scope>IDENTIFICATION</scope>
    <source>
        <strain evidence="8">subsp. vulgare</strain>
    </source>
</reference>
<dbReference type="GeneID" id="123408457"/>
<evidence type="ECO:0000256" key="2">
    <source>
        <dbReference type="ARBA" id="ARBA00023015"/>
    </source>
</evidence>
<keyword evidence="4" id="KW-0804">Transcription</keyword>
<reference evidence="9" key="1">
    <citation type="journal article" date="2012" name="Nature">
        <title>A physical, genetic and functional sequence assembly of the barley genome.</title>
        <authorList>
            <consortium name="The International Barley Genome Sequencing Consortium"/>
            <person name="Mayer K.F."/>
            <person name="Waugh R."/>
            <person name="Brown J.W."/>
            <person name="Schulman A."/>
            <person name="Langridge P."/>
            <person name="Platzer M."/>
            <person name="Fincher G.B."/>
            <person name="Muehlbauer G.J."/>
            <person name="Sato K."/>
            <person name="Close T.J."/>
            <person name="Wise R.P."/>
            <person name="Stein N."/>
        </authorList>
    </citation>
    <scope>NUCLEOTIDE SEQUENCE [LARGE SCALE GENOMIC DNA]</scope>
    <source>
        <strain evidence="9">cv. Morex</strain>
    </source>
</reference>
<keyword evidence="3" id="KW-0238">DNA-binding</keyword>
<sequence length="454" mass="50228">MEGLDVDDVFQHCRLNPTEVEAVTYYLPRLLSGETLHGAEKLIHSVEISGCEPKDLAVRYAPAPQALSSGDRFFFTTCKSKNGSKLQSVRTAGSGTWTIQKTTEISHAGDKVGEVKNLSFKKKGKSTGWVMEEYRCLLPEATVAEGVKVFCRMHLAQHAPAAARQESAAYILQEPQPEAATTSTHAQKRPAPAAAADPHPPRPNKRMCVATPSFTAAAPVFLPDESIPEADDDDETLRVGATENISPLEAEENIEQSHYSELDEELQFLLDEAAAEHERQAVPEAEWQANEALGKDGEAYGFDIEELKRMMEADDALGEDGEADGFYIEELTRMMEADPIEVTGAKTGVEMDQREPLYLDCLDQVMLEDMLEDRAMHNPAFRDAEKEERHNDAPDLDAPSLEGHDHLFKLPPSFFDPFEAAWKAEEALENEMRNNTAANLLGGYDNFFSSASVH</sequence>
<organism evidence="8 9">
    <name type="scientific">Hordeum vulgare subsp. vulgare</name>
    <name type="common">Domesticated barley</name>
    <dbReference type="NCBI Taxonomy" id="112509"/>
    <lineage>
        <taxon>Eukaryota</taxon>
        <taxon>Viridiplantae</taxon>
        <taxon>Streptophyta</taxon>
        <taxon>Embryophyta</taxon>
        <taxon>Tracheophyta</taxon>
        <taxon>Spermatophyta</taxon>
        <taxon>Magnoliopsida</taxon>
        <taxon>Liliopsida</taxon>
        <taxon>Poales</taxon>
        <taxon>Poaceae</taxon>
        <taxon>BOP clade</taxon>
        <taxon>Pooideae</taxon>
        <taxon>Triticodae</taxon>
        <taxon>Triticeae</taxon>
        <taxon>Hordeinae</taxon>
        <taxon>Hordeum</taxon>
    </lineage>
</organism>
<evidence type="ECO:0000313" key="8">
    <source>
        <dbReference type="EnsemblPlants" id="HORVU.MOREX.r3.7HG0671420.1.CDS1"/>
    </source>
</evidence>
<dbReference type="AlphaFoldDB" id="A0A8I6YU16"/>
<dbReference type="Pfam" id="PF02365">
    <property type="entry name" value="NAM"/>
    <property type="match status" value="1"/>
</dbReference>
<dbReference type="SMR" id="A0A8I6YU16"/>
<dbReference type="PANTHER" id="PTHR31719:SF134">
    <property type="entry name" value="NAC DOMAIN-CONTAINING PROTEIN 104"/>
    <property type="match status" value="1"/>
</dbReference>
<dbReference type="Gene3D" id="2.170.150.80">
    <property type="entry name" value="NAC domain"/>
    <property type="match status" value="1"/>
</dbReference>
<dbReference type="InterPro" id="IPR003441">
    <property type="entry name" value="NAC-dom"/>
</dbReference>
<dbReference type="SUPFAM" id="SSF101941">
    <property type="entry name" value="NAC domain"/>
    <property type="match status" value="1"/>
</dbReference>
<dbReference type="InterPro" id="IPR036093">
    <property type="entry name" value="NAC_dom_sf"/>
</dbReference>
<evidence type="ECO:0000256" key="1">
    <source>
        <dbReference type="ARBA" id="ARBA00004123"/>
    </source>
</evidence>
<feature type="domain" description="NAC" evidence="7">
    <location>
        <begin position="9"/>
        <end position="156"/>
    </location>
</feature>